<protein>
    <submittedName>
        <fullName evidence="1">Uncharacterized protein</fullName>
    </submittedName>
</protein>
<reference evidence="1" key="1">
    <citation type="submission" date="2023-08" db="EMBL/GenBank/DDBJ databases">
        <title>The novel hydrolase IpcH responsible for the initial isoprocarb degradation step in Rhodococcus sp. D-6.</title>
        <authorList>
            <person name="Zhu Q."/>
        </authorList>
    </citation>
    <scope>NUCLEOTIDE SEQUENCE</scope>
    <source>
        <strain evidence="1">D-6</strain>
    </source>
</reference>
<name>A0AAU7UZM6_9NOCA</name>
<sequence>MVLTRSAPGRRLLEHLGDRAARRELAPKFGPAKPDVGALQV</sequence>
<proteinExistence type="predicted"/>
<evidence type="ECO:0000313" key="1">
    <source>
        <dbReference type="EMBL" id="XBW05208.1"/>
    </source>
</evidence>
<dbReference type="AlphaFoldDB" id="A0AAU7UZM6"/>
<dbReference type="EMBL" id="CP132970">
    <property type="protein sequence ID" value="XBW05208.1"/>
    <property type="molecule type" value="Genomic_DNA"/>
</dbReference>
<accession>A0AAU7UZM6</accession>
<dbReference type="RefSeq" id="WP_019288990.1">
    <property type="nucleotide sequence ID" value="NZ_CP132970.1"/>
</dbReference>
<organism evidence="1">
    <name type="scientific">Rhodococcus sp. D-6</name>
    <dbReference type="NCBI Taxonomy" id="1387842"/>
    <lineage>
        <taxon>Bacteria</taxon>
        <taxon>Bacillati</taxon>
        <taxon>Actinomycetota</taxon>
        <taxon>Actinomycetes</taxon>
        <taxon>Mycobacteriales</taxon>
        <taxon>Nocardiaceae</taxon>
        <taxon>Rhodococcus</taxon>
    </lineage>
</organism>
<gene>
    <name evidence="1" type="ORF">RBB84_04385</name>
</gene>
<dbReference type="KEGG" id="rhox:RBB84_04385"/>